<dbReference type="PANTHER" id="PTHR46481">
    <property type="entry name" value="ZINC FINGER BED DOMAIN-CONTAINING PROTEIN 4"/>
    <property type="match status" value="1"/>
</dbReference>
<keyword evidence="1" id="KW-0479">Metal-binding</keyword>
<dbReference type="EnsemblPlants" id="AUR62017173-RA">
    <property type="protein sequence ID" value="AUR62017173-RA:cds"/>
    <property type="gene ID" value="AUR62017173"/>
</dbReference>
<dbReference type="InterPro" id="IPR036612">
    <property type="entry name" value="KH_dom_type_1_sf"/>
</dbReference>
<dbReference type="InterPro" id="IPR003656">
    <property type="entry name" value="Znf_BED"/>
</dbReference>
<feature type="domain" description="BED-type" evidence="9">
    <location>
        <begin position="32"/>
        <end position="87"/>
    </location>
</feature>
<dbReference type="SUPFAM" id="SSF57667">
    <property type="entry name" value="beta-beta-alpha zinc fingers"/>
    <property type="match status" value="1"/>
</dbReference>
<name>A0A803LQE4_CHEQI</name>
<evidence type="ECO:0000256" key="2">
    <source>
        <dbReference type="ARBA" id="ARBA00022771"/>
    </source>
</evidence>
<dbReference type="AlphaFoldDB" id="A0A803LQE4"/>
<keyword evidence="6" id="KW-0804">Transcription</keyword>
<evidence type="ECO:0000256" key="1">
    <source>
        <dbReference type="ARBA" id="ARBA00022723"/>
    </source>
</evidence>
<keyword evidence="2 7" id="KW-0863">Zinc-finger</keyword>
<protein>
    <recommendedName>
        <fullName evidence="9">BED-type domain-containing protein</fullName>
    </recommendedName>
</protein>
<dbReference type="InterPro" id="IPR004087">
    <property type="entry name" value="KH_dom"/>
</dbReference>
<dbReference type="Proteomes" id="UP000596660">
    <property type="component" value="Unplaced"/>
</dbReference>
<dbReference type="SMART" id="SM00614">
    <property type="entry name" value="ZnF_BED"/>
    <property type="match status" value="1"/>
</dbReference>
<sequence length="851" mass="97410">MSTNMDNVEGNVPIEEHESDNEKSKPKRKRMKDRSEVWEHFIKEETHTGMEARCKYCGMRYKCGTKRNGTSPLWAHINRCRKYPYNTPKESKQSLLSFKSNKIESGCTSGLSYVKYDPTVIRKALSEMVIVDELPFKFVEGVGFKKFCNVMEPRFHVPSRITVAKDCYETFLTQKRKLKLVLKNCNSRVSLTTDTWTSIQQINYMCLTVHFVDNDWNLQKRILNFCPISSHKGEEIGKEIEKCLLDWELEKVFCITVDNASSNDTAIGYMRRKINGWKAGVLKGRFLHMRCVAHIVNLVVSDGLKIVNESITRVRQAVRFIKQSPSRLVRFKKCVVEEKINSKKLLCLDVPTRWNSTFLMLDAALVFEYAFERYSEEDPHYVIELNEREGKGCPTSEDWETVRRFSEFLQVFYDLTLRVSGSLHVTSNLFFHELVSVAVLLKDLMTNDDVEMCLMATKMKEKYDKYWGDPEKINMLIFIAVVLDPRYKLDYVEWMLIEIYDSKHAFVLVNNLKESLNALYEEYRGSSGDVIREEVSSSMDSSQFSPKQKKLQVLKSKPERMASGRYMSYSPSPSTTPHSPHIAGLRSASSTLADQEKYLSELLAERQKIGPFLPVLPYCYRLLNQEILRVTTLLGNASILDQSGLEHARPLPSGGIYSNGGADMNGWASPFQSEMSGLLHQSSAQNWLGSHGNSSGLIVKRTIRVDIPVDNYPNQYNFVGRLLGPRGNSLKRVEATTDCRVLIRGRGSIKDPAKEDMMRGKPGYEHLNEPLHILVEAELPVEIIDARLMQAREILEDLLKPVDESQDFFKKQQLRELAMLNGTLREDGSHMSGSVSPFHNSLGMKRAKTRG</sequence>
<feature type="compositionally biased region" description="Basic and acidic residues" evidence="8">
    <location>
        <begin position="14"/>
        <end position="24"/>
    </location>
</feature>
<dbReference type="Pfam" id="PF16544">
    <property type="entry name" value="STAR_dimer"/>
    <property type="match status" value="1"/>
</dbReference>
<dbReference type="SUPFAM" id="SSF140996">
    <property type="entry name" value="Hermes dimerisation domain"/>
    <property type="match status" value="1"/>
</dbReference>
<evidence type="ECO:0000256" key="7">
    <source>
        <dbReference type="PROSITE-ProRule" id="PRU00027"/>
    </source>
</evidence>
<proteinExistence type="predicted"/>
<evidence type="ECO:0000256" key="3">
    <source>
        <dbReference type="ARBA" id="ARBA00022833"/>
    </source>
</evidence>
<organism evidence="10 11">
    <name type="scientific">Chenopodium quinoa</name>
    <name type="common">Quinoa</name>
    <dbReference type="NCBI Taxonomy" id="63459"/>
    <lineage>
        <taxon>Eukaryota</taxon>
        <taxon>Viridiplantae</taxon>
        <taxon>Streptophyta</taxon>
        <taxon>Embryophyta</taxon>
        <taxon>Tracheophyta</taxon>
        <taxon>Spermatophyta</taxon>
        <taxon>Magnoliopsida</taxon>
        <taxon>eudicotyledons</taxon>
        <taxon>Gunneridae</taxon>
        <taxon>Pentapetalae</taxon>
        <taxon>Caryophyllales</taxon>
        <taxon>Chenopodiaceae</taxon>
        <taxon>Chenopodioideae</taxon>
        <taxon>Atripliceae</taxon>
        <taxon>Chenopodium</taxon>
    </lineage>
</organism>
<keyword evidence="4" id="KW-0805">Transcription regulation</keyword>
<dbReference type="Pfam" id="PF14372">
    <property type="entry name" value="hAT-like_RNase-H"/>
    <property type="match status" value="1"/>
</dbReference>
<evidence type="ECO:0000313" key="10">
    <source>
        <dbReference type="EnsemblPlants" id="AUR62017173-RA:cds"/>
    </source>
</evidence>
<dbReference type="GO" id="GO:0003677">
    <property type="term" value="F:DNA binding"/>
    <property type="evidence" value="ECO:0007669"/>
    <property type="project" value="UniProtKB-KW"/>
</dbReference>
<dbReference type="PANTHER" id="PTHR46481:SF7">
    <property type="entry name" value="ZINC FINGER BED DOMAIN-CONTAINING PROTEIN RICESLEEPER 2-LIKE"/>
    <property type="match status" value="1"/>
</dbReference>
<keyword evidence="3" id="KW-0862">Zinc</keyword>
<reference evidence="10" key="1">
    <citation type="journal article" date="2017" name="Nature">
        <title>The genome of Chenopodium quinoa.</title>
        <authorList>
            <person name="Jarvis D.E."/>
            <person name="Ho Y.S."/>
            <person name="Lightfoot D.J."/>
            <person name="Schmoeckel S.M."/>
            <person name="Li B."/>
            <person name="Borm T.J.A."/>
            <person name="Ohyanagi H."/>
            <person name="Mineta K."/>
            <person name="Michell C.T."/>
            <person name="Saber N."/>
            <person name="Kharbatia N.M."/>
            <person name="Rupper R.R."/>
            <person name="Sharp A.R."/>
            <person name="Dally N."/>
            <person name="Boughton B.A."/>
            <person name="Woo Y.H."/>
            <person name="Gao G."/>
            <person name="Schijlen E.G.W.M."/>
            <person name="Guo X."/>
            <person name="Momin A.A."/>
            <person name="Negrao S."/>
            <person name="Al-Babili S."/>
            <person name="Gehring C."/>
            <person name="Roessner U."/>
            <person name="Jung C."/>
            <person name="Murphy K."/>
            <person name="Arold S.T."/>
            <person name="Gojobori T."/>
            <person name="van der Linden C.G."/>
            <person name="van Loo E.N."/>
            <person name="Jellen E.N."/>
            <person name="Maughan P.J."/>
            <person name="Tester M."/>
        </authorList>
    </citation>
    <scope>NUCLEOTIDE SEQUENCE [LARGE SCALE GENOMIC DNA]</scope>
    <source>
        <strain evidence="10">cv. PI 614886</strain>
    </source>
</reference>
<dbReference type="Pfam" id="PF02892">
    <property type="entry name" value="zf-BED"/>
    <property type="match status" value="1"/>
</dbReference>
<dbReference type="SMART" id="SM00322">
    <property type="entry name" value="KH"/>
    <property type="match status" value="1"/>
</dbReference>
<dbReference type="Gramene" id="AUR62017173-RA">
    <property type="protein sequence ID" value="AUR62017173-RA:cds"/>
    <property type="gene ID" value="AUR62017173"/>
</dbReference>
<dbReference type="InterPro" id="IPR052035">
    <property type="entry name" value="ZnF_BED_domain_contain"/>
</dbReference>
<accession>A0A803LQE4</accession>
<evidence type="ECO:0000256" key="5">
    <source>
        <dbReference type="ARBA" id="ARBA00023125"/>
    </source>
</evidence>
<evidence type="ECO:0000256" key="6">
    <source>
        <dbReference type="ARBA" id="ARBA00023163"/>
    </source>
</evidence>
<dbReference type="SUPFAM" id="SSF53098">
    <property type="entry name" value="Ribonuclease H-like"/>
    <property type="match status" value="1"/>
</dbReference>
<evidence type="ECO:0000313" key="11">
    <source>
        <dbReference type="Proteomes" id="UP000596660"/>
    </source>
</evidence>
<evidence type="ECO:0000256" key="4">
    <source>
        <dbReference type="ARBA" id="ARBA00023015"/>
    </source>
</evidence>
<evidence type="ECO:0000256" key="8">
    <source>
        <dbReference type="SAM" id="MobiDB-lite"/>
    </source>
</evidence>
<dbReference type="PROSITE" id="PS50808">
    <property type="entry name" value="ZF_BED"/>
    <property type="match status" value="1"/>
</dbReference>
<keyword evidence="11" id="KW-1185">Reference proteome</keyword>
<feature type="region of interest" description="Disordered" evidence="8">
    <location>
        <begin position="1"/>
        <end position="35"/>
    </location>
</feature>
<dbReference type="InterPro" id="IPR032377">
    <property type="entry name" value="STAR_dimer"/>
</dbReference>
<keyword evidence="5" id="KW-0238">DNA-binding</keyword>
<reference evidence="10" key="2">
    <citation type="submission" date="2021-03" db="UniProtKB">
        <authorList>
            <consortium name="EnsemblPlants"/>
        </authorList>
    </citation>
    <scope>IDENTIFICATION</scope>
</reference>
<dbReference type="InterPro" id="IPR036236">
    <property type="entry name" value="Znf_C2H2_sf"/>
</dbReference>
<dbReference type="SUPFAM" id="SSF54791">
    <property type="entry name" value="Eukaryotic type KH-domain (KH-domain type I)"/>
    <property type="match status" value="1"/>
</dbReference>
<dbReference type="InterPro" id="IPR055256">
    <property type="entry name" value="KH_1_KHDC4/BBP-like"/>
</dbReference>
<dbReference type="InterPro" id="IPR012337">
    <property type="entry name" value="RNaseH-like_sf"/>
</dbReference>
<dbReference type="Pfam" id="PF22675">
    <property type="entry name" value="KH-I_KHDC4-BBP"/>
    <property type="match status" value="1"/>
</dbReference>
<dbReference type="InterPro" id="IPR025525">
    <property type="entry name" value="hAT-like_transposase_RNase-H"/>
</dbReference>
<dbReference type="GO" id="GO:0008270">
    <property type="term" value="F:zinc ion binding"/>
    <property type="evidence" value="ECO:0007669"/>
    <property type="project" value="UniProtKB-KW"/>
</dbReference>
<evidence type="ECO:0000259" key="9">
    <source>
        <dbReference type="PROSITE" id="PS50808"/>
    </source>
</evidence>
<dbReference type="Gene3D" id="3.30.1370.10">
    <property type="entry name" value="K Homology domain, type 1"/>
    <property type="match status" value="1"/>
</dbReference>
<dbReference type="GO" id="GO:0003723">
    <property type="term" value="F:RNA binding"/>
    <property type="evidence" value="ECO:0007669"/>
    <property type="project" value="InterPro"/>
</dbReference>
<feature type="region of interest" description="Disordered" evidence="8">
    <location>
        <begin position="828"/>
        <end position="851"/>
    </location>
</feature>